<dbReference type="Pfam" id="PF13839">
    <property type="entry name" value="PC-Esterase"/>
    <property type="match status" value="1"/>
</dbReference>
<evidence type="ECO:0000313" key="9">
    <source>
        <dbReference type="EMBL" id="ONH92771.1"/>
    </source>
</evidence>
<name>M5W357_PRUPE</name>
<evidence type="ECO:0000256" key="1">
    <source>
        <dbReference type="ARBA" id="ARBA00004167"/>
    </source>
</evidence>
<dbReference type="eggNOG" id="ENOG502R1CW">
    <property type="taxonomic scope" value="Eukaryota"/>
</dbReference>
<keyword evidence="4" id="KW-0735">Signal-anchor</keyword>
<dbReference type="InterPro" id="IPR025846">
    <property type="entry name" value="TBL_N"/>
</dbReference>
<dbReference type="PANTHER" id="PTHR32285">
    <property type="entry name" value="PROTEIN TRICHOME BIREFRINGENCE-LIKE 9-RELATED"/>
    <property type="match status" value="1"/>
</dbReference>
<evidence type="ECO:0000256" key="5">
    <source>
        <dbReference type="ARBA" id="ARBA00022989"/>
    </source>
</evidence>
<dbReference type="GO" id="GO:0016020">
    <property type="term" value="C:membrane"/>
    <property type="evidence" value="ECO:0007669"/>
    <property type="project" value="UniProtKB-SubCell"/>
</dbReference>
<evidence type="ECO:0000256" key="6">
    <source>
        <dbReference type="ARBA" id="ARBA00023136"/>
    </source>
</evidence>
<dbReference type="Proteomes" id="UP000006882">
    <property type="component" value="Chromosome G8"/>
</dbReference>
<evidence type="ECO:0000256" key="3">
    <source>
        <dbReference type="ARBA" id="ARBA00022692"/>
    </source>
</evidence>
<dbReference type="Pfam" id="PF14416">
    <property type="entry name" value="PMR5N"/>
    <property type="match status" value="1"/>
</dbReference>
<feature type="domain" description="Trichome birefringence-like N-terminal" evidence="8">
    <location>
        <begin position="61"/>
        <end position="93"/>
    </location>
</feature>
<dbReference type="PANTHER" id="PTHR32285:SF13">
    <property type="entry name" value="TRICHOME BIREFRINGENCE-LIKE N-TERMINAL DOMAIN-CONTAINING PROTEIN"/>
    <property type="match status" value="1"/>
</dbReference>
<dbReference type="Gramene" id="ONH92771">
    <property type="protein sequence ID" value="ONH92771"/>
    <property type="gene ID" value="PRUPE_8G194900"/>
</dbReference>
<gene>
    <name evidence="9" type="ORF">PRUPE_8G194900</name>
</gene>
<proteinExistence type="inferred from homology"/>
<accession>M5W357</accession>
<comment type="similarity">
    <text evidence="2">Belongs to the PC-esterase family. TBL subfamily.</text>
</comment>
<protein>
    <submittedName>
        <fullName evidence="9">Uncharacterized protein</fullName>
    </submittedName>
</protein>
<dbReference type="OMA" id="HDYNFTI"/>
<dbReference type="GO" id="GO:0016413">
    <property type="term" value="F:O-acetyltransferase activity"/>
    <property type="evidence" value="ECO:0000318"/>
    <property type="project" value="GO_Central"/>
</dbReference>
<sequence length="243" mass="28051">MKFHAIDLPNGKYKPNNTHKNLFLLNLSVNISNSPLPSPKSNAGGSKSIEKQDQCQIFSGNVTCKLIIEQQNCMKFGRPDTEFMKWRWKPDACCCELPLFDATQFLELVRGKSLAFLGDSVGKNQMQSLLCLLARHFSQKYSSNTDYFKRYFYHDYNFTIATLWSPYLVKSRDADTSGNDINSLMSLYLDELDEAWLTRVVQFDYVIVSAGQWFFRTLTYHEHDNMTFCLALLVDTWRLGAII</sequence>
<feature type="domain" description="Trichome birefringence-like C-terminal" evidence="7">
    <location>
        <begin position="97"/>
        <end position="227"/>
    </location>
</feature>
<evidence type="ECO:0000259" key="8">
    <source>
        <dbReference type="Pfam" id="PF14416"/>
    </source>
</evidence>
<dbReference type="EMBL" id="CM007658">
    <property type="protein sequence ID" value="ONH92771.1"/>
    <property type="molecule type" value="Genomic_DNA"/>
</dbReference>
<evidence type="ECO:0000313" key="10">
    <source>
        <dbReference type="Proteomes" id="UP000006882"/>
    </source>
</evidence>
<keyword evidence="6" id="KW-0472">Membrane</keyword>
<dbReference type="HOGENOM" id="CLU_1144213_0_0_1"/>
<keyword evidence="10" id="KW-1185">Reference proteome</keyword>
<evidence type="ECO:0000259" key="7">
    <source>
        <dbReference type="Pfam" id="PF13839"/>
    </source>
</evidence>
<dbReference type="InterPro" id="IPR029962">
    <property type="entry name" value="TBL"/>
</dbReference>
<dbReference type="STRING" id="3760.M5W357"/>
<comment type="subcellular location">
    <subcellularLocation>
        <location evidence="1">Membrane</location>
        <topology evidence="1">Single-pass membrane protein</topology>
    </subcellularLocation>
</comment>
<dbReference type="AlphaFoldDB" id="M5W357"/>
<organism evidence="9 10">
    <name type="scientific">Prunus persica</name>
    <name type="common">Peach</name>
    <name type="synonym">Amygdalus persica</name>
    <dbReference type="NCBI Taxonomy" id="3760"/>
    <lineage>
        <taxon>Eukaryota</taxon>
        <taxon>Viridiplantae</taxon>
        <taxon>Streptophyta</taxon>
        <taxon>Embryophyta</taxon>
        <taxon>Tracheophyta</taxon>
        <taxon>Spermatophyta</taxon>
        <taxon>Magnoliopsida</taxon>
        <taxon>eudicotyledons</taxon>
        <taxon>Gunneridae</taxon>
        <taxon>Pentapetalae</taxon>
        <taxon>rosids</taxon>
        <taxon>fabids</taxon>
        <taxon>Rosales</taxon>
        <taxon>Rosaceae</taxon>
        <taxon>Amygdaloideae</taxon>
        <taxon>Amygdaleae</taxon>
        <taxon>Prunus</taxon>
    </lineage>
</organism>
<dbReference type="GO" id="GO:0005794">
    <property type="term" value="C:Golgi apparatus"/>
    <property type="evidence" value="ECO:0000318"/>
    <property type="project" value="GO_Central"/>
</dbReference>
<keyword evidence="3" id="KW-0812">Transmembrane</keyword>
<keyword evidence="5" id="KW-1133">Transmembrane helix</keyword>
<evidence type="ECO:0000256" key="2">
    <source>
        <dbReference type="ARBA" id="ARBA00007727"/>
    </source>
</evidence>
<evidence type="ECO:0000256" key="4">
    <source>
        <dbReference type="ARBA" id="ARBA00022968"/>
    </source>
</evidence>
<dbReference type="InterPro" id="IPR026057">
    <property type="entry name" value="TBL_C"/>
</dbReference>
<reference evidence="9 10" key="1">
    <citation type="journal article" date="2013" name="Nat. Genet.">
        <title>The high-quality draft genome of peach (Prunus persica) identifies unique patterns of genetic diversity, domestication and genome evolution.</title>
        <authorList>
            <consortium name="International Peach Genome Initiative"/>
            <person name="Verde I."/>
            <person name="Abbott A.G."/>
            <person name="Scalabrin S."/>
            <person name="Jung S."/>
            <person name="Shu S."/>
            <person name="Marroni F."/>
            <person name="Zhebentyayeva T."/>
            <person name="Dettori M.T."/>
            <person name="Grimwood J."/>
            <person name="Cattonaro F."/>
            <person name="Zuccolo A."/>
            <person name="Rossini L."/>
            <person name="Jenkins J."/>
            <person name="Vendramin E."/>
            <person name="Meisel L.A."/>
            <person name="Decroocq V."/>
            <person name="Sosinski B."/>
            <person name="Prochnik S."/>
            <person name="Mitros T."/>
            <person name="Policriti A."/>
            <person name="Cipriani G."/>
            <person name="Dondini L."/>
            <person name="Ficklin S."/>
            <person name="Goodstein D.M."/>
            <person name="Xuan P."/>
            <person name="Del Fabbro C."/>
            <person name="Aramini V."/>
            <person name="Copetti D."/>
            <person name="Gonzalez S."/>
            <person name="Horner D.S."/>
            <person name="Falchi R."/>
            <person name="Lucas S."/>
            <person name="Mica E."/>
            <person name="Maldonado J."/>
            <person name="Lazzari B."/>
            <person name="Bielenberg D."/>
            <person name="Pirona R."/>
            <person name="Miculan M."/>
            <person name="Barakat A."/>
            <person name="Testolin R."/>
            <person name="Stella A."/>
            <person name="Tartarini S."/>
            <person name="Tonutti P."/>
            <person name="Arus P."/>
            <person name="Orellana A."/>
            <person name="Wells C."/>
            <person name="Main D."/>
            <person name="Vizzotto G."/>
            <person name="Silva H."/>
            <person name="Salamini F."/>
            <person name="Schmutz J."/>
            <person name="Morgante M."/>
            <person name="Rokhsar D.S."/>
        </authorList>
    </citation>
    <scope>NUCLEOTIDE SEQUENCE [LARGE SCALE GENOMIC DNA]</scope>
    <source>
        <strain evidence="10">cv. Nemared</strain>
    </source>
</reference>